<name>A0ACC0WIS9_9STRA</name>
<protein>
    <submittedName>
        <fullName evidence="1">Uncharacterized protein</fullName>
    </submittedName>
</protein>
<comment type="caution">
    <text evidence="1">The sequence shown here is derived from an EMBL/GenBank/DDBJ whole genome shotgun (WGS) entry which is preliminary data.</text>
</comment>
<evidence type="ECO:0000313" key="1">
    <source>
        <dbReference type="EMBL" id="KAI9918667.1"/>
    </source>
</evidence>
<evidence type="ECO:0000313" key="2">
    <source>
        <dbReference type="Proteomes" id="UP001163321"/>
    </source>
</evidence>
<sequence length="111" mass="12921">MAPQSGQSQRPNYYYILGVERAASTDDIKAAYRKLVKSNIGLCLLYSVLTKNCQALPDEKMEIWENLHLWIHHIYILRQQDAEIMRINAAYDLLSDDEARVKYDLEMFGHS</sequence>
<proteinExistence type="predicted"/>
<organism evidence="1 2">
    <name type="scientific">Peronosclerospora sorghi</name>
    <dbReference type="NCBI Taxonomy" id="230839"/>
    <lineage>
        <taxon>Eukaryota</taxon>
        <taxon>Sar</taxon>
        <taxon>Stramenopiles</taxon>
        <taxon>Oomycota</taxon>
        <taxon>Peronosporomycetes</taxon>
        <taxon>Peronosporales</taxon>
        <taxon>Peronosporaceae</taxon>
        <taxon>Peronosclerospora</taxon>
    </lineage>
</organism>
<dbReference type="EMBL" id="CM047591">
    <property type="protein sequence ID" value="KAI9918667.1"/>
    <property type="molecule type" value="Genomic_DNA"/>
</dbReference>
<gene>
    <name evidence="1" type="ORF">PsorP6_011804</name>
</gene>
<accession>A0ACC0WIS9</accession>
<reference evidence="1 2" key="1">
    <citation type="journal article" date="2022" name="bioRxiv">
        <title>The genome of the oomycete Peronosclerospora sorghi, a cosmopolitan pathogen of maize and sorghum, is inflated with dispersed pseudogenes.</title>
        <authorList>
            <person name="Fletcher K."/>
            <person name="Martin F."/>
            <person name="Isakeit T."/>
            <person name="Cavanaugh K."/>
            <person name="Magill C."/>
            <person name="Michelmore R."/>
        </authorList>
    </citation>
    <scope>NUCLEOTIDE SEQUENCE [LARGE SCALE GENOMIC DNA]</scope>
    <source>
        <strain evidence="1">P6</strain>
    </source>
</reference>
<keyword evidence="2" id="KW-1185">Reference proteome</keyword>
<dbReference type="Proteomes" id="UP001163321">
    <property type="component" value="Chromosome 12"/>
</dbReference>